<dbReference type="Proteomes" id="UP000742024">
    <property type="component" value="Unassembled WGS sequence"/>
</dbReference>
<evidence type="ECO:0000256" key="5">
    <source>
        <dbReference type="ARBA" id="ARBA00023274"/>
    </source>
</evidence>
<dbReference type="InterPro" id="IPR055442">
    <property type="entry name" value="Beta-prop_EML-like_2nd"/>
</dbReference>
<dbReference type="InterPro" id="IPR051510">
    <property type="entry name" value="SKI8"/>
</dbReference>
<dbReference type="NCBIfam" id="TIGR01031">
    <property type="entry name" value="rpmF_bact"/>
    <property type="match status" value="1"/>
</dbReference>
<keyword evidence="4" id="KW-0689">Ribosomal protein</keyword>
<protein>
    <recommendedName>
        <fullName evidence="7">EML-like second beta-propeller domain-containing protein</fullName>
    </recommendedName>
</protein>
<dbReference type="Gene3D" id="2.130.10.10">
    <property type="entry name" value="YVTN repeat-like/Quinoprotein amine dehydrogenase"/>
    <property type="match status" value="1"/>
</dbReference>
<accession>A0ABQ7PM82</accession>
<reference evidence="8 9" key="1">
    <citation type="journal article" date="2020" name="bioRxiv">
        <title>Whole genome comparisons of ergot fungi reveals the divergence and evolution of species within the genus Claviceps are the result of varying mechanisms driving genome evolution and host range expansion.</title>
        <authorList>
            <person name="Wyka S.A."/>
            <person name="Mondo S.J."/>
            <person name="Liu M."/>
            <person name="Dettman J."/>
            <person name="Nalam V."/>
            <person name="Broders K.D."/>
        </authorList>
    </citation>
    <scope>NUCLEOTIDE SEQUENCE [LARGE SCALE GENOMIC DNA]</scope>
    <source>
        <strain evidence="8 9">LM583</strain>
    </source>
</reference>
<dbReference type="SUPFAM" id="SSF50978">
    <property type="entry name" value="WD40 repeat-like"/>
    <property type="match status" value="1"/>
</dbReference>
<evidence type="ECO:0000256" key="2">
    <source>
        <dbReference type="ARBA" id="ARBA00022574"/>
    </source>
</evidence>
<dbReference type="PROSITE" id="PS00678">
    <property type="entry name" value="WD_REPEATS_1"/>
    <property type="match status" value="1"/>
</dbReference>
<organism evidence="8 9">
    <name type="scientific">Claviceps arundinis</name>
    <dbReference type="NCBI Taxonomy" id="1623583"/>
    <lineage>
        <taxon>Eukaryota</taxon>
        <taxon>Fungi</taxon>
        <taxon>Dikarya</taxon>
        <taxon>Ascomycota</taxon>
        <taxon>Pezizomycotina</taxon>
        <taxon>Sordariomycetes</taxon>
        <taxon>Hypocreomycetidae</taxon>
        <taxon>Hypocreales</taxon>
        <taxon>Clavicipitaceae</taxon>
        <taxon>Claviceps</taxon>
    </lineage>
</organism>
<keyword evidence="2 6" id="KW-0853">WD repeat</keyword>
<feature type="domain" description="EML-like second beta-propeller" evidence="7">
    <location>
        <begin position="210"/>
        <end position="387"/>
    </location>
</feature>
<dbReference type="PANTHER" id="PTHR44090">
    <property type="entry name" value="WD REPEAT-CONTAINING PROTEIN 61"/>
    <property type="match status" value="1"/>
</dbReference>
<sequence length="417" mass="44634">MAAVTASLLPRMSLPAFSYSTRWVTFHTRIFSPRLLPALSLAVPGVSLNLPALLGDIWESVLRAVPKKKTSHAKKRHRQMAGKALEDVHGLCECSGCGATKRSHRLCQNCLRAHITDIFSLAVTPKAVLSAGGSSTLHVHDTTVPSYPLKQSISDAHKLGCHHICTSRDGKVAASAGFGGEVKLWALNELTGEWSSSGEITGPSVKPGEVWALALSENGSYLASTTNDGRVNVWNIAGETRTKIQEYETASAGSGSFGMSVDLSRDGKYTASGHQNGSVYIFNNDTGRILYSLSGLAKPVRSVAFSPASTRLAAAGDAGIIALYDMKHGEHVGNLTGHSSWITTTDWSDTGEYLLSGSMDGKVKVWSVESLTCVATHTETDKALWAVRWLPKTSKCEMFCTGGANRSLSFYREATGI</sequence>
<dbReference type="InterPro" id="IPR019775">
    <property type="entry name" value="WD40_repeat_CS"/>
</dbReference>
<dbReference type="PANTHER" id="PTHR44090:SF1">
    <property type="entry name" value="SUPERKILLER COMPLEX PROTEIN 8"/>
    <property type="match status" value="1"/>
</dbReference>
<dbReference type="PROSITE" id="PS50082">
    <property type="entry name" value="WD_REPEATS_2"/>
    <property type="match status" value="3"/>
</dbReference>
<dbReference type="EMBL" id="SRPR01000013">
    <property type="protein sequence ID" value="KAG5967364.1"/>
    <property type="molecule type" value="Genomic_DNA"/>
</dbReference>
<dbReference type="InterPro" id="IPR011332">
    <property type="entry name" value="Ribosomal_zn-bd"/>
</dbReference>
<proteinExistence type="inferred from homology"/>
<dbReference type="InterPro" id="IPR001680">
    <property type="entry name" value="WD40_rpt"/>
</dbReference>
<feature type="repeat" description="WD" evidence="6">
    <location>
        <begin position="335"/>
        <end position="376"/>
    </location>
</feature>
<gene>
    <name evidence="8" type="ORF">E4U57_000947</name>
</gene>
<feature type="repeat" description="WD" evidence="6">
    <location>
        <begin position="210"/>
        <end position="244"/>
    </location>
</feature>
<comment type="similarity">
    <text evidence="1">Belongs to the bacterial ribosomal protein bL32 family.</text>
</comment>
<dbReference type="InterPro" id="IPR002677">
    <property type="entry name" value="Ribosomal_bL32"/>
</dbReference>
<evidence type="ECO:0000256" key="4">
    <source>
        <dbReference type="ARBA" id="ARBA00022980"/>
    </source>
</evidence>
<dbReference type="Pfam" id="PF01783">
    <property type="entry name" value="Ribosomal_L32p"/>
    <property type="match status" value="1"/>
</dbReference>
<dbReference type="CDD" id="cd00200">
    <property type="entry name" value="WD40"/>
    <property type="match status" value="1"/>
</dbReference>
<dbReference type="InterPro" id="IPR036322">
    <property type="entry name" value="WD40_repeat_dom_sf"/>
</dbReference>
<evidence type="ECO:0000313" key="9">
    <source>
        <dbReference type="Proteomes" id="UP000742024"/>
    </source>
</evidence>
<dbReference type="PROSITE" id="PS50294">
    <property type="entry name" value="WD_REPEATS_REGION"/>
    <property type="match status" value="1"/>
</dbReference>
<evidence type="ECO:0000313" key="8">
    <source>
        <dbReference type="EMBL" id="KAG5967364.1"/>
    </source>
</evidence>
<evidence type="ECO:0000259" key="7">
    <source>
        <dbReference type="Pfam" id="PF23414"/>
    </source>
</evidence>
<keyword evidence="9" id="KW-1185">Reference proteome</keyword>
<dbReference type="SMART" id="SM00320">
    <property type="entry name" value="WD40"/>
    <property type="match status" value="7"/>
</dbReference>
<evidence type="ECO:0000256" key="6">
    <source>
        <dbReference type="PROSITE-ProRule" id="PRU00221"/>
    </source>
</evidence>
<feature type="repeat" description="WD" evidence="6">
    <location>
        <begin position="293"/>
        <end position="334"/>
    </location>
</feature>
<evidence type="ECO:0000256" key="3">
    <source>
        <dbReference type="ARBA" id="ARBA00022737"/>
    </source>
</evidence>
<dbReference type="SUPFAM" id="SSF57829">
    <property type="entry name" value="Zn-binding ribosomal proteins"/>
    <property type="match status" value="1"/>
</dbReference>
<keyword evidence="5" id="KW-0687">Ribonucleoprotein</keyword>
<comment type="caution">
    <text evidence="8">The sequence shown here is derived from an EMBL/GenBank/DDBJ whole genome shotgun (WGS) entry which is preliminary data.</text>
</comment>
<dbReference type="InterPro" id="IPR015943">
    <property type="entry name" value="WD40/YVTN_repeat-like_dom_sf"/>
</dbReference>
<dbReference type="Pfam" id="PF23414">
    <property type="entry name" value="Beta-prop_EML_2"/>
    <property type="match status" value="1"/>
</dbReference>
<evidence type="ECO:0000256" key="1">
    <source>
        <dbReference type="ARBA" id="ARBA00008560"/>
    </source>
</evidence>
<name>A0ABQ7PM82_9HYPO</name>
<keyword evidence="3" id="KW-0677">Repeat</keyword>